<accession>A0A8S5S3Z7</accession>
<name>A0A8S5S3Z7_9CAUD</name>
<evidence type="ECO:0000313" key="1">
    <source>
        <dbReference type="EMBL" id="DAF45423.1"/>
    </source>
</evidence>
<sequence>MHLPLCPRAHEHREVPFGPLRHGARDPCGPLPVQQFSLLTNQFTNRI</sequence>
<proteinExistence type="predicted"/>
<dbReference type="EMBL" id="BK032514">
    <property type="protein sequence ID" value="DAF45423.1"/>
    <property type="molecule type" value="Genomic_DNA"/>
</dbReference>
<protein>
    <submittedName>
        <fullName evidence="1">Uncharacterized protein</fullName>
    </submittedName>
</protein>
<reference evidence="1" key="1">
    <citation type="journal article" date="2021" name="Proc. Natl. Acad. Sci. U.S.A.">
        <title>A Catalog of Tens of Thousands of Viruses from Human Metagenomes Reveals Hidden Associations with Chronic Diseases.</title>
        <authorList>
            <person name="Tisza M.J."/>
            <person name="Buck C.B."/>
        </authorList>
    </citation>
    <scope>NUCLEOTIDE SEQUENCE</scope>
    <source>
        <strain evidence="1">CtBLh2</strain>
    </source>
</reference>
<organism evidence="1">
    <name type="scientific">Siphoviridae sp. ctBLh2</name>
    <dbReference type="NCBI Taxonomy" id="2827803"/>
    <lineage>
        <taxon>Viruses</taxon>
        <taxon>Duplodnaviria</taxon>
        <taxon>Heunggongvirae</taxon>
        <taxon>Uroviricota</taxon>
        <taxon>Caudoviricetes</taxon>
    </lineage>
</organism>